<feature type="domain" description="ATP-dependent DNA ligase family profile" evidence="8">
    <location>
        <begin position="34"/>
        <end position="203"/>
    </location>
</feature>
<dbReference type="Gene3D" id="2.40.50.140">
    <property type="entry name" value="Nucleic acid-binding proteins"/>
    <property type="match status" value="1"/>
</dbReference>
<evidence type="ECO:0000256" key="5">
    <source>
        <dbReference type="ARBA" id="ARBA00023204"/>
    </source>
</evidence>
<evidence type="ECO:0000256" key="6">
    <source>
        <dbReference type="ARBA" id="ARBA00034003"/>
    </source>
</evidence>
<dbReference type="CDD" id="cd07896">
    <property type="entry name" value="Adenylation_kDNA_ligase_like"/>
    <property type="match status" value="1"/>
</dbReference>
<dbReference type="SUPFAM" id="SSF50249">
    <property type="entry name" value="Nucleic acid-binding proteins"/>
    <property type="match status" value="1"/>
</dbReference>
<dbReference type="GO" id="GO:0005524">
    <property type="term" value="F:ATP binding"/>
    <property type="evidence" value="ECO:0007669"/>
    <property type="project" value="InterPro"/>
</dbReference>
<keyword evidence="7" id="KW-0732">Signal</keyword>
<comment type="catalytic activity">
    <reaction evidence="6">
        <text>ATP + (deoxyribonucleotide)n-3'-hydroxyl + 5'-phospho-(deoxyribonucleotide)m = (deoxyribonucleotide)n+m + AMP + diphosphate.</text>
        <dbReference type="EC" id="6.5.1.1"/>
    </reaction>
</comment>
<dbReference type="CDD" id="cd08041">
    <property type="entry name" value="OBF_kDNA_ligase_like"/>
    <property type="match status" value="1"/>
</dbReference>
<proteinExistence type="predicted"/>
<keyword evidence="2 10" id="KW-0436">Ligase</keyword>
<dbReference type="InterPro" id="IPR012340">
    <property type="entry name" value="NA-bd_OB-fold"/>
</dbReference>
<keyword evidence="4" id="KW-0227">DNA damage</keyword>
<gene>
    <name evidence="10" type="ORF">HELGO_WM20311</name>
</gene>
<evidence type="ECO:0000256" key="2">
    <source>
        <dbReference type="ARBA" id="ARBA00022598"/>
    </source>
</evidence>
<dbReference type="GO" id="GO:0006310">
    <property type="term" value="P:DNA recombination"/>
    <property type="evidence" value="ECO:0007669"/>
    <property type="project" value="InterPro"/>
</dbReference>
<keyword evidence="5" id="KW-0234">DNA repair</keyword>
<reference evidence="10" key="1">
    <citation type="submission" date="2020-01" db="EMBL/GenBank/DDBJ databases">
        <authorList>
            <person name="Meier V. D."/>
            <person name="Meier V D."/>
        </authorList>
    </citation>
    <scope>NUCLEOTIDE SEQUENCE</scope>
    <source>
        <strain evidence="10">HLG_WM_MAG_07</strain>
    </source>
</reference>
<feature type="chain" id="PRO_5028070764" evidence="7">
    <location>
        <begin position="25"/>
        <end position="282"/>
    </location>
</feature>
<keyword evidence="3" id="KW-0235">DNA replication</keyword>
<evidence type="ECO:0000256" key="3">
    <source>
        <dbReference type="ARBA" id="ARBA00022705"/>
    </source>
</evidence>
<sequence>MKILHLFHILFLSFATTINSASFAADMEKPELLLAKPYNQHNTNIKDYWVSEKYDGARAYWDGKQFISRQGNIYHAPTWFTANFPLQKLDGELWIGRNQFEATMSTIQKQQPIDSEWKRVRYMVFELPNAEGTFSERLTKIKTLIDESISPYLRQVPQFKLNTTQALQEKLKEIIKQGGEGLMMHRADTLYVTGRSDALLKVKSYQDAEATVIAHLEGKGKYRGMLGSLLVKTTQGIQFKIGSGFSDAQRKNPPAIGHRITYKYYGLTKNGIPKFASFLRTR</sequence>
<dbReference type="Gene3D" id="3.30.470.30">
    <property type="entry name" value="DNA ligase/mRNA capping enzyme"/>
    <property type="match status" value="1"/>
</dbReference>
<dbReference type="AlphaFoldDB" id="A0A6S6TZY8"/>
<feature type="signal peptide" evidence="7">
    <location>
        <begin position="1"/>
        <end position="24"/>
    </location>
</feature>
<dbReference type="PANTHER" id="PTHR47810">
    <property type="entry name" value="DNA LIGASE"/>
    <property type="match status" value="1"/>
</dbReference>
<dbReference type="GO" id="GO:0003910">
    <property type="term" value="F:DNA ligase (ATP) activity"/>
    <property type="evidence" value="ECO:0007669"/>
    <property type="project" value="UniProtKB-EC"/>
</dbReference>
<dbReference type="InterPro" id="IPR012310">
    <property type="entry name" value="DNA_ligase_ATP-dep_cent"/>
</dbReference>
<dbReference type="Gene3D" id="3.30.1490.70">
    <property type="match status" value="1"/>
</dbReference>
<accession>A0A6S6TZY8</accession>
<dbReference type="GO" id="GO:0006260">
    <property type="term" value="P:DNA replication"/>
    <property type="evidence" value="ECO:0007669"/>
    <property type="project" value="UniProtKB-KW"/>
</dbReference>
<comment type="cofactor">
    <cofactor evidence="1">
        <name>a divalent metal cation</name>
        <dbReference type="ChEBI" id="CHEBI:60240"/>
    </cofactor>
</comment>
<evidence type="ECO:0000259" key="9">
    <source>
        <dbReference type="Pfam" id="PF14743"/>
    </source>
</evidence>
<name>A0A6S6TZY8_9GAMM</name>
<dbReference type="Pfam" id="PF14743">
    <property type="entry name" value="DNA_ligase_OB_2"/>
    <property type="match status" value="1"/>
</dbReference>
<evidence type="ECO:0000259" key="8">
    <source>
        <dbReference type="Pfam" id="PF01068"/>
    </source>
</evidence>
<dbReference type="EC" id="6.5.1.1" evidence="10"/>
<evidence type="ECO:0000313" key="10">
    <source>
        <dbReference type="EMBL" id="CAA6822033.1"/>
    </source>
</evidence>
<feature type="domain" description="DNA ligase OB-like" evidence="9">
    <location>
        <begin position="217"/>
        <end position="282"/>
    </location>
</feature>
<dbReference type="InterPro" id="IPR029319">
    <property type="entry name" value="DNA_ligase_OB"/>
</dbReference>
<dbReference type="InterPro" id="IPR050326">
    <property type="entry name" value="NAD_dep_DNA_ligaseB"/>
</dbReference>
<dbReference type="EMBL" id="CACVAY010000108">
    <property type="protein sequence ID" value="CAA6822033.1"/>
    <property type="molecule type" value="Genomic_DNA"/>
</dbReference>
<evidence type="ECO:0000256" key="4">
    <source>
        <dbReference type="ARBA" id="ARBA00022763"/>
    </source>
</evidence>
<dbReference type="PANTHER" id="PTHR47810:SF1">
    <property type="entry name" value="DNA LIGASE B"/>
    <property type="match status" value="1"/>
</dbReference>
<organism evidence="10">
    <name type="scientific">uncultured Thiotrichaceae bacterium</name>
    <dbReference type="NCBI Taxonomy" id="298394"/>
    <lineage>
        <taxon>Bacteria</taxon>
        <taxon>Pseudomonadati</taxon>
        <taxon>Pseudomonadota</taxon>
        <taxon>Gammaproteobacteria</taxon>
        <taxon>Thiotrichales</taxon>
        <taxon>Thiotrichaceae</taxon>
        <taxon>environmental samples</taxon>
    </lineage>
</organism>
<dbReference type="GO" id="GO:0006281">
    <property type="term" value="P:DNA repair"/>
    <property type="evidence" value="ECO:0007669"/>
    <property type="project" value="UniProtKB-KW"/>
</dbReference>
<evidence type="ECO:0000256" key="1">
    <source>
        <dbReference type="ARBA" id="ARBA00001968"/>
    </source>
</evidence>
<protein>
    <submittedName>
        <fullName evidence="10">DNA ligase (ATP) (EC)</fullName>
        <ecNumber evidence="10">6.5.1.1</ecNumber>
    </submittedName>
</protein>
<dbReference type="NCBIfam" id="NF006592">
    <property type="entry name" value="PRK09125.1"/>
    <property type="match status" value="1"/>
</dbReference>
<evidence type="ECO:0000256" key="7">
    <source>
        <dbReference type="SAM" id="SignalP"/>
    </source>
</evidence>
<dbReference type="Pfam" id="PF01068">
    <property type="entry name" value="DNA_ligase_A_M"/>
    <property type="match status" value="1"/>
</dbReference>
<dbReference type="SUPFAM" id="SSF56091">
    <property type="entry name" value="DNA ligase/mRNA capping enzyme, catalytic domain"/>
    <property type="match status" value="1"/>
</dbReference>